<organism evidence="2 3">
    <name type="scientific">Trichodelitschia bisporula</name>
    <dbReference type="NCBI Taxonomy" id="703511"/>
    <lineage>
        <taxon>Eukaryota</taxon>
        <taxon>Fungi</taxon>
        <taxon>Dikarya</taxon>
        <taxon>Ascomycota</taxon>
        <taxon>Pezizomycotina</taxon>
        <taxon>Dothideomycetes</taxon>
        <taxon>Dothideomycetes incertae sedis</taxon>
        <taxon>Phaeotrichales</taxon>
        <taxon>Phaeotrichaceae</taxon>
        <taxon>Trichodelitschia</taxon>
    </lineage>
</organism>
<evidence type="ECO:0000313" key="2">
    <source>
        <dbReference type="EMBL" id="KAF2404662.1"/>
    </source>
</evidence>
<dbReference type="AlphaFoldDB" id="A0A6G1I8R6"/>
<evidence type="ECO:0000256" key="1">
    <source>
        <dbReference type="SAM" id="MobiDB-lite"/>
    </source>
</evidence>
<accession>A0A6G1I8R6</accession>
<dbReference type="Proteomes" id="UP000799640">
    <property type="component" value="Unassembled WGS sequence"/>
</dbReference>
<reference evidence="2" key="1">
    <citation type="journal article" date="2020" name="Stud. Mycol.">
        <title>101 Dothideomycetes genomes: a test case for predicting lifestyles and emergence of pathogens.</title>
        <authorList>
            <person name="Haridas S."/>
            <person name="Albert R."/>
            <person name="Binder M."/>
            <person name="Bloem J."/>
            <person name="Labutti K."/>
            <person name="Salamov A."/>
            <person name="Andreopoulos B."/>
            <person name="Baker S."/>
            <person name="Barry K."/>
            <person name="Bills G."/>
            <person name="Bluhm B."/>
            <person name="Cannon C."/>
            <person name="Castanera R."/>
            <person name="Culley D."/>
            <person name="Daum C."/>
            <person name="Ezra D."/>
            <person name="Gonzalez J."/>
            <person name="Henrissat B."/>
            <person name="Kuo A."/>
            <person name="Liang C."/>
            <person name="Lipzen A."/>
            <person name="Lutzoni F."/>
            <person name="Magnuson J."/>
            <person name="Mondo S."/>
            <person name="Nolan M."/>
            <person name="Ohm R."/>
            <person name="Pangilinan J."/>
            <person name="Park H.-J."/>
            <person name="Ramirez L."/>
            <person name="Alfaro M."/>
            <person name="Sun H."/>
            <person name="Tritt A."/>
            <person name="Yoshinaga Y."/>
            <person name="Zwiers L.-H."/>
            <person name="Turgeon B."/>
            <person name="Goodwin S."/>
            <person name="Spatafora J."/>
            <person name="Crous P."/>
            <person name="Grigoriev I."/>
        </authorList>
    </citation>
    <scope>NUCLEOTIDE SEQUENCE</scope>
    <source>
        <strain evidence="2">CBS 262.69</strain>
    </source>
</reference>
<name>A0A6G1I8R6_9PEZI</name>
<dbReference type="EMBL" id="ML996688">
    <property type="protein sequence ID" value="KAF2404662.1"/>
    <property type="molecule type" value="Genomic_DNA"/>
</dbReference>
<feature type="region of interest" description="Disordered" evidence="1">
    <location>
        <begin position="37"/>
        <end position="84"/>
    </location>
</feature>
<keyword evidence="3" id="KW-1185">Reference proteome</keyword>
<protein>
    <submittedName>
        <fullName evidence="2">Uncharacterized protein</fullName>
    </submittedName>
</protein>
<sequence length="84" mass="9695">MAQWWCAALRTTRPLSPLWSLCTRCTTASAYTQRTHRLPAAESRHRQKPNYRKAISAHSPHASNKGMFDPHGSRRSSQRSPRFF</sequence>
<proteinExistence type="predicted"/>
<evidence type="ECO:0000313" key="3">
    <source>
        <dbReference type="Proteomes" id="UP000799640"/>
    </source>
</evidence>
<gene>
    <name evidence="2" type="ORF">EJ06DRAFT_526740</name>
</gene>